<keyword evidence="1" id="KW-0812">Transmembrane</keyword>
<evidence type="ECO:0008006" key="4">
    <source>
        <dbReference type="Google" id="ProtNLM"/>
    </source>
</evidence>
<organism evidence="2 3">
    <name type="scientific">Promicromonospora kroppenstedtii</name>
    <dbReference type="NCBI Taxonomy" id="440482"/>
    <lineage>
        <taxon>Bacteria</taxon>
        <taxon>Bacillati</taxon>
        <taxon>Actinomycetota</taxon>
        <taxon>Actinomycetes</taxon>
        <taxon>Micrococcales</taxon>
        <taxon>Promicromonosporaceae</taxon>
        <taxon>Promicromonospora</taxon>
    </lineage>
</organism>
<accession>A0ABW7XEI0</accession>
<gene>
    <name evidence="2" type="ORF">ACH47X_02640</name>
</gene>
<keyword evidence="1" id="KW-0472">Membrane</keyword>
<proteinExistence type="predicted"/>
<evidence type="ECO:0000313" key="3">
    <source>
        <dbReference type="Proteomes" id="UP001611580"/>
    </source>
</evidence>
<evidence type="ECO:0000256" key="1">
    <source>
        <dbReference type="SAM" id="Phobius"/>
    </source>
</evidence>
<reference evidence="2 3" key="1">
    <citation type="submission" date="2024-10" db="EMBL/GenBank/DDBJ databases">
        <title>The Natural Products Discovery Center: Release of the First 8490 Sequenced Strains for Exploring Actinobacteria Biosynthetic Diversity.</title>
        <authorList>
            <person name="Kalkreuter E."/>
            <person name="Kautsar S.A."/>
            <person name="Yang D."/>
            <person name="Bader C.D."/>
            <person name="Teijaro C.N."/>
            <person name="Fluegel L."/>
            <person name="Davis C.M."/>
            <person name="Simpson J.R."/>
            <person name="Lauterbach L."/>
            <person name="Steele A.D."/>
            <person name="Gui C."/>
            <person name="Meng S."/>
            <person name="Li G."/>
            <person name="Viehrig K."/>
            <person name="Ye F."/>
            <person name="Su P."/>
            <person name="Kiefer A.F."/>
            <person name="Nichols A."/>
            <person name="Cepeda A.J."/>
            <person name="Yan W."/>
            <person name="Fan B."/>
            <person name="Jiang Y."/>
            <person name="Adhikari A."/>
            <person name="Zheng C.-J."/>
            <person name="Schuster L."/>
            <person name="Cowan T.M."/>
            <person name="Smanski M.J."/>
            <person name="Chevrette M.G."/>
            <person name="De Carvalho L.P.S."/>
            <person name="Shen B."/>
        </authorList>
    </citation>
    <scope>NUCLEOTIDE SEQUENCE [LARGE SCALE GENOMIC DNA]</scope>
    <source>
        <strain evidence="2 3">NPDC019481</strain>
    </source>
</reference>
<feature type="transmembrane region" description="Helical" evidence="1">
    <location>
        <begin position="64"/>
        <end position="84"/>
    </location>
</feature>
<sequence>MSGSPDRDRWSDRGDPDMARRLARMWVSFAVIAWVLGGIAWLAWWVAQVGNYENNFRGFNAGDGFPWIFVGICVVAGIWCLPIARTQKARARWLEQNG</sequence>
<name>A0ABW7XEI0_9MICO</name>
<dbReference type="RefSeq" id="WP_397401114.1">
    <property type="nucleotide sequence ID" value="NZ_JBIRYI010000001.1"/>
</dbReference>
<keyword evidence="1" id="KW-1133">Transmembrane helix</keyword>
<protein>
    <recommendedName>
        <fullName evidence="4">DUF997 family protein</fullName>
    </recommendedName>
</protein>
<evidence type="ECO:0000313" key="2">
    <source>
        <dbReference type="EMBL" id="MFI2485775.1"/>
    </source>
</evidence>
<dbReference type="Proteomes" id="UP001611580">
    <property type="component" value="Unassembled WGS sequence"/>
</dbReference>
<keyword evidence="3" id="KW-1185">Reference proteome</keyword>
<dbReference type="EMBL" id="JBIRYI010000001">
    <property type="protein sequence ID" value="MFI2485775.1"/>
    <property type="molecule type" value="Genomic_DNA"/>
</dbReference>
<feature type="transmembrane region" description="Helical" evidence="1">
    <location>
        <begin position="21"/>
        <end position="44"/>
    </location>
</feature>
<comment type="caution">
    <text evidence="2">The sequence shown here is derived from an EMBL/GenBank/DDBJ whole genome shotgun (WGS) entry which is preliminary data.</text>
</comment>